<dbReference type="InterPro" id="IPR051465">
    <property type="entry name" value="Cell_Envelope_Struct_Comp"/>
</dbReference>
<dbReference type="OrthoDB" id="185675at2"/>
<evidence type="ECO:0000313" key="3">
    <source>
        <dbReference type="EMBL" id="RIX50063.1"/>
    </source>
</evidence>
<keyword evidence="4" id="KW-1185">Reference proteome</keyword>
<dbReference type="EMBL" id="QXQA01000016">
    <property type="protein sequence ID" value="RIX50063.1"/>
    <property type="molecule type" value="Genomic_DNA"/>
</dbReference>
<evidence type="ECO:0000313" key="4">
    <source>
        <dbReference type="Proteomes" id="UP000266482"/>
    </source>
</evidence>
<feature type="region of interest" description="Disordered" evidence="1">
    <location>
        <begin position="1271"/>
        <end position="1290"/>
    </location>
</feature>
<feature type="domain" description="SLH" evidence="2">
    <location>
        <begin position="1637"/>
        <end position="1700"/>
    </location>
</feature>
<organism evidence="3 4">
    <name type="scientific">Paenibacillus nanensis</name>
    <dbReference type="NCBI Taxonomy" id="393251"/>
    <lineage>
        <taxon>Bacteria</taxon>
        <taxon>Bacillati</taxon>
        <taxon>Bacillota</taxon>
        <taxon>Bacilli</taxon>
        <taxon>Bacillales</taxon>
        <taxon>Paenibacillaceae</taxon>
        <taxon>Paenibacillus</taxon>
    </lineage>
</organism>
<proteinExistence type="predicted"/>
<dbReference type="InterPro" id="IPR001119">
    <property type="entry name" value="SLH_dom"/>
</dbReference>
<dbReference type="PANTHER" id="PTHR43308">
    <property type="entry name" value="OUTER MEMBRANE PROTEIN ALPHA-RELATED"/>
    <property type="match status" value="1"/>
</dbReference>
<feature type="compositionally biased region" description="Polar residues" evidence="1">
    <location>
        <begin position="1195"/>
        <end position="1208"/>
    </location>
</feature>
<feature type="domain" description="SLH" evidence="2">
    <location>
        <begin position="1514"/>
        <end position="1573"/>
    </location>
</feature>
<reference evidence="3 4" key="1">
    <citation type="submission" date="2018-09" db="EMBL/GenBank/DDBJ databases">
        <title>Paenibacillus aracenensis nov. sp. isolated from a cave in southern Spain.</title>
        <authorList>
            <person name="Jurado V."/>
            <person name="Gutierrez-Patricio S."/>
            <person name="Gonzalez-Pimentel J.L."/>
            <person name="Miller A.Z."/>
            <person name="Laiz L."/>
            <person name="Saiz-Jimenez C."/>
        </authorList>
    </citation>
    <scope>NUCLEOTIDE SEQUENCE [LARGE SCALE GENOMIC DNA]</scope>
    <source>
        <strain evidence="3 4">DSM 22867</strain>
    </source>
</reference>
<protein>
    <recommendedName>
        <fullName evidence="2">SLH domain-containing protein</fullName>
    </recommendedName>
</protein>
<gene>
    <name evidence="3" type="ORF">D3P08_21150</name>
</gene>
<dbReference type="PROSITE" id="PS51272">
    <property type="entry name" value="SLH"/>
    <property type="match status" value="3"/>
</dbReference>
<feature type="region of interest" description="Disordered" evidence="1">
    <location>
        <begin position="1194"/>
        <end position="1213"/>
    </location>
</feature>
<name>A0A3A1UUX1_9BACL</name>
<dbReference type="PANTHER" id="PTHR43308:SF5">
    <property type="entry name" value="S-LAYER PROTEIN _ PEPTIDOGLYCAN ENDO-BETA-N-ACETYLGLUCOSAMINIDASE"/>
    <property type="match status" value="1"/>
</dbReference>
<sequence length="1738" mass="184644">MLLTMTHIKKERKNSMRSKSKKWLIVVMALAVLLQPLLGVREASAFVICPSEDSNGVYQISNAEDLNCVRDDLDGKYELTNDIDLTDYIASAGGSWTPIGSSGNPFVGSFDGKGHTITGLTINQPAASELGLFGNVSLVSGSPTGVIQNLTIDGAAVSGASNVAVLAGYVNGVPMKNVKITNSTVTSTADRAGLLVGQNSGNVTSSSVEGTVTGKNSVGGLFGQNYGTISKSYADVTLIANGGQDAGGIVGNNQGILTNLYAKGTLTATQTGNVGGIAGTNLSSMQNVYSVVTIVDGGNSSALGAVVGNNSGWIASGSVFYLDTVGAAGTVGEAKTDADLKQESMFVNAGWDFTNTWFFNPDAFGGYSYPVFEKPVNYDFAGGSGTAADPFQIETVQHLINMALPKYQSTVPDTWKYFVMKNDLALEGNWAPLGTSSVPFNGILDGGNHKITGLKATYGQSSEGVGLFGYMNNATVKNLTISQATIEAGREAGIVSGHVEKSRFYDIQVSGTVTGYGYLGGLVGNGIGAYISDSSADVTVRSAPDLAGGSQYYGGVIGSIHPGTIVNSYATGEVNAPAAERVGGLIGDAVNLTVRDSFSTGKVTGKLRVGGFAGALTSIPEPGSTGVVIFTSFAMGDVVGAEDVGGFAGFAGGFDMISLKDTFAYGRLYSNNAETASNFGGYIGFAQQYVDNSINVRHAYAAGNVIIAPETAVTAESVGPFFGKLDLRDHAPGGIQHIYYDKEAFTYTGSRSVQPYDVTGKTAAEMRQQSTFGYWDFTQTWTMVDLPTNGYPYLRFGINRIPDNAPPVWANTYPKVKTATSTSANIGVQINETGTVFYVVVPDGAQAPSASQVKAGTDAQGQAVAKSGSVLVLANTENTIPLTGLAMNTNYDVYAVAQDSAAPPNLQAAAAKVDVGIMDDAPPVFAQTYPKPTLVTADTAKIAVQINEAGKVYYVLVPQGDPVPTNAQVKAGTDADGETPLFFGSKVVTADTQDEFTMSGLISETAYDVYFVAEDLIPNLQLSATKVSITTADITPPVFAPTYPKLSSVTGTSADLKVQINEAGKVYYAVVPQGAPAPTNLQVKAGTDSNGDASILHGSKTVSADTEDIFALTGLHSETEYDLYVIAEDDEASPNIQTMPVRLQLTTLDVTAPETAHTYPKMESVSYTTAEFSTMLNDAGTVYYVVLPRDAAAPTSEQVKTGTNSQDEPVTLHGSDTAEADTVKLMPLSGLTANTEYDLYVAAEDQAAPPNLQAHPAKLQFKTLAMPVDPPVTDTPTPPAAPSTPSSGSKVEEINVEVQTGEISLGTVVSLTPIKRITEPTGTIRDDVTLTAERAGITVKALAESGEKTARVVIPDTEDKVSKVDFTMPKSATKLLTDGKIDLEVYTENARIIVPQQSLISFLDEDMYFRLVPIKKAEERQVVQERARMEQSVQALSNGQEVTAVARPMTIETNMQSREVTLVLPLRDVQLPKEAAEREAYLNQLIIFIEHSDGDKEIVRSPRVVTYGANDELLGLEFDVNKFSTFTILHVDTDEHSPYINGYPDHTFRPEAYVTRAEMAAMLARNLAPEAKADGAASFPDVEKHWAFASIETVNDLNMMQGYKNGFFGPQDDITRAQMAMIVYRWLNETGALEEAGRAEYADLTSSHWAYEAIIAIWQSGIMTGYEDGTFRPEDKLTRAEAVKVLNRLFQRGPLHGVSGPTFEDVPPTHWAFKEVEEAAQAHKWARDEAGNETIVTP</sequence>
<dbReference type="Gene3D" id="2.160.20.110">
    <property type="match status" value="3"/>
</dbReference>
<dbReference type="Pfam" id="PF00395">
    <property type="entry name" value="SLH"/>
    <property type="match status" value="3"/>
</dbReference>
<accession>A0A3A1UUX1</accession>
<feature type="domain" description="SLH" evidence="2">
    <location>
        <begin position="1574"/>
        <end position="1636"/>
    </location>
</feature>
<dbReference type="Proteomes" id="UP000266482">
    <property type="component" value="Unassembled WGS sequence"/>
</dbReference>
<comment type="caution">
    <text evidence="3">The sequence shown here is derived from an EMBL/GenBank/DDBJ whole genome shotgun (WGS) entry which is preliminary data.</text>
</comment>
<evidence type="ECO:0000256" key="1">
    <source>
        <dbReference type="SAM" id="MobiDB-lite"/>
    </source>
</evidence>
<evidence type="ECO:0000259" key="2">
    <source>
        <dbReference type="PROSITE" id="PS51272"/>
    </source>
</evidence>